<dbReference type="GO" id="GO:0003779">
    <property type="term" value="F:actin binding"/>
    <property type="evidence" value="ECO:0007669"/>
    <property type="project" value="InterPro"/>
</dbReference>
<dbReference type="GO" id="GO:0031267">
    <property type="term" value="F:small GTPase binding"/>
    <property type="evidence" value="ECO:0007669"/>
    <property type="project" value="InterPro"/>
</dbReference>
<dbReference type="Pfam" id="PF02181">
    <property type="entry name" value="FH2"/>
    <property type="match status" value="1"/>
</dbReference>
<dbReference type="SMART" id="SM01140">
    <property type="entry name" value="Drf_GBD"/>
    <property type="match status" value="1"/>
</dbReference>
<accession>A0AB34IK45</accession>
<dbReference type="EMBL" id="JBGBPQ010000025">
    <property type="protein sequence ID" value="KAL1499487.1"/>
    <property type="molecule type" value="Genomic_DNA"/>
</dbReference>
<feature type="compositionally biased region" description="Pro residues" evidence="1">
    <location>
        <begin position="644"/>
        <end position="758"/>
    </location>
</feature>
<evidence type="ECO:0008006" key="7">
    <source>
        <dbReference type="Google" id="ProtNLM"/>
    </source>
</evidence>
<name>A0AB34IK45_PRYPA</name>
<evidence type="ECO:0000313" key="6">
    <source>
        <dbReference type="Proteomes" id="UP001515480"/>
    </source>
</evidence>
<dbReference type="InterPro" id="IPR051412">
    <property type="entry name" value="Formin_Homology_Diaphanous_sf"/>
</dbReference>
<dbReference type="PANTHER" id="PTHR45691">
    <property type="entry name" value="PROTEIN DIAPHANOUS"/>
    <property type="match status" value="1"/>
</dbReference>
<evidence type="ECO:0000259" key="3">
    <source>
        <dbReference type="PROSITE" id="PS51232"/>
    </source>
</evidence>
<dbReference type="InterPro" id="IPR011993">
    <property type="entry name" value="PH-like_dom_sf"/>
</dbReference>
<feature type="region of interest" description="Disordered" evidence="1">
    <location>
        <begin position="1160"/>
        <end position="1180"/>
    </location>
</feature>
<gene>
    <name evidence="5" type="ORF">AB1Y20_011690</name>
</gene>
<dbReference type="InterPro" id="IPR016024">
    <property type="entry name" value="ARM-type_fold"/>
</dbReference>
<dbReference type="Gene3D" id="1.25.10.10">
    <property type="entry name" value="Leucine-rich Repeat Variant"/>
    <property type="match status" value="1"/>
</dbReference>
<evidence type="ECO:0000313" key="5">
    <source>
        <dbReference type="EMBL" id="KAL1499487.1"/>
    </source>
</evidence>
<dbReference type="PROSITE" id="PS50003">
    <property type="entry name" value="PH_DOMAIN"/>
    <property type="match status" value="1"/>
</dbReference>
<dbReference type="InterPro" id="IPR011989">
    <property type="entry name" value="ARM-like"/>
</dbReference>
<dbReference type="InterPro" id="IPR042201">
    <property type="entry name" value="FH2_Formin_sf"/>
</dbReference>
<dbReference type="AlphaFoldDB" id="A0AB34IK45"/>
<feature type="compositionally biased region" description="Basic and acidic residues" evidence="1">
    <location>
        <begin position="1160"/>
        <end position="1169"/>
    </location>
</feature>
<dbReference type="InterPro" id="IPR010472">
    <property type="entry name" value="FH3_dom"/>
</dbReference>
<evidence type="ECO:0000259" key="2">
    <source>
        <dbReference type="PROSITE" id="PS50003"/>
    </source>
</evidence>
<keyword evidence="6" id="KW-1185">Reference proteome</keyword>
<organism evidence="5 6">
    <name type="scientific">Prymnesium parvum</name>
    <name type="common">Toxic golden alga</name>
    <dbReference type="NCBI Taxonomy" id="97485"/>
    <lineage>
        <taxon>Eukaryota</taxon>
        <taxon>Haptista</taxon>
        <taxon>Haptophyta</taxon>
        <taxon>Prymnesiophyceae</taxon>
        <taxon>Prymnesiales</taxon>
        <taxon>Prymnesiaceae</taxon>
        <taxon>Prymnesium</taxon>
    </lineage>
</organism>
<dbReference type="PROSITE" id="PS51232">
    <property type="entry name" value="GBD_FH3"/>
    <property type="match status" value="1"/>
</dbReference>
<dbReference type="Pfam" id="PF00169">
    <property type="entry name" value="PH"/>
    <property type="match status" value="1"/>
</dbReference>
<reference evidence="5 6" key="1">
    <citation type="journal article" date="2024" name="Science">
        <title>Giant polyketide synthase enzymes in the biosynthesis of giant marine polyether toxins.</title>
        <authorList>
            <person name="Fallon T.R."/>
            <person name="Shende V.V."/>
            <person name="Wierzbicki I.H."/>
            <person name="Pendleton A.L."/>
            <person name="Watervoot N.F."/>
            <person name="Auber R.P."/>
            <person name="Gonzalez D.J."/>
            <person name="Wisecaver J.H."/>
            <person name="Moore B.S."/>
        </authorList>
    </citation>
    <scope>NUCLEOTIDE SEQUENCE [LARGE SCALE GENOMIC DNA]</scope>
    <source>
        <strain evidence="5 6">12B1</strain>
    </source>
</reference>
<feature type="region of interest" description="Disordered" evidence="1">
    <location>
        <begin position="640"/>
        <end position="760"/>
    </location>
</feature>
<feature type="domain" description="GBD/FH3" evidence="3">
    <location>
        <begin position="164"/>
        <end position="578"/>
    </location>
</feature>
<dbReference type="PANTHER" id="PTHR45691:SF6">
    <property type="entry name" value="PROTEIN DIAPHANOUS"/>
    <property type="match status" value="1"/>
</dbReference>
<protein>
    <recommendedName>
        <fullName evidence="7">Formin-like protein</fullName>
    </recommendedName>
</protein>
<feature type="domain" description="PH" evidence="2">
    <location>
        <begin position="62"/>
        <end position="157"/>
    </location>
</feature>
<dbReference type="GO" id="GO:0030041">
    <property type="term" value="P:actin filament polymerization"/>
    <property type="evidence" value="ECO:0007669"/>
    <property type="project" value="TreeGrafter"/>
</dbReference>
<feature type="region of interest" description="Disordered" evidence="1">
    <location>
        <begin position="1"/>
        <end position="51"/>
    </location>
</feature>
<dbReference type="PROSITE" id="PS51444">
    <property type="entry name" value="FH2"/>
    <property type="match status" value="1"/>
</dbReference>
<dbReference type="SUPFAM" id="SSF48371">
    <property type="entry name" value="ARM repeat"/>
    <property type="match status" value="1"/>
</dbReference>
<comment type="caution">
    <text evidence="5">The sequence shown here is derived from an EMBL/GenBank/DDBJ whole genome shotgun (WGS) entry which is preliminary data.</text>
</comment>
<sequence>MTTWSSGARVRDALASPPPVSTGAMFKRSSQPAPPKRNSDIPVRRGSGAGVPPAIALPPAAQCDHHGFLTKKAKTTTKENKRYFVLHHNVVGYYHDEAKAKRADAADVTVCGRIVTLDKRDDKSFQMTFSDGEQMLVRADTAQEAQRWMARLETRTGFSDAMTEEMPSPEALDQQITEMLERMRERPEVKAKVLSMGAAEKWMMLQSYRQILAQEQAAKKLGDTHNDTETWITVIHVEPSPLKLQELSAILRTQPIQWAEEFVMLRGLSALCELLDLHLMKQLRSEMDYQVMHAALLCLKPLMNFELGMEAMVGGETFIKLQEEMHKVGEEAVEGAALDMLLRPSEMNGLTRLVQCIESKRDTPTACAVQHEALKMLSAAVSYSAEAHTIALTAFDNVKTERRRLQRFADLVDGCQAPAALRQKGSDAAAAAKLVVAQNQVVASSLLLINALINSPAELRTRAALRSEFIHLTLLDLLPVLQQTGDDEVFRQIEIFRKEMESDSKEIQEMGLDIGTEAILLETNSQKRAAGNDDIVLTTGTDTLLQQLQSKVLLHQNAALPHLMKLLSLLNALPDDDVGLAVWSRTVEQVRSAAEVASSLKDKGANAVKEALMATGSGPADSALRERIASLEKELQAYKSGGVVPPPLNPGGVPPPPPIPGGAPPPPPIIGGAPPPPPIPGGAPPPPPIIGGAPPPPPIPGGAPPPPPIPGGAPPPPPIPGGAPPPPPIPGGAPPPPPIPGGAPRPPAAPGAPPPPSAPMVVTAYKTKEKQKPAVPMRQLHWAVVPDKKVKGTMWDGDVDDGKVSLDVSELEKLFSTKPAAAPVVAAPKEDKPTAVALLDSKRATSIATALQNFKSTLKLSQASLCEALRNGDIEAFRSERMEMYTVMTMLSTVMPSAEESDMVESYDGPRESLRDLEQFILQVTEKVPKAVLRAKCLEIRSTFVSACDEHLTVVRAVHRTALEVRNSVALREVIEYTLALGNFMNGQTNKGGAWGFKLEALTKLANTKTVDNKRTLLHYMAEKMSGTGVVKRLREEIPTISTLRVDWKAEAAEVRTLKSNLKVVINAVENDSVEAFVRNTGRFVAQAKTQLDALDAEFTAADKACKDLGTYLVEDSLANEPEAFFNLLHGFILSFEKAERFNQEMLLLEAKKKRREEAALRREEERRSRGASVAGPSSAKVDMAELNKAIMQRVGIKNERKGFIDSVESGMSSQSRPLRHAPAPK</sequence>
<dbReference type="GO" id="GO:0005884">
    <property type="term" value="C:actin filament"/>
    <property type="evidence" value="ECO:0007669"/>
    <property type="project" value="TreeGrafter"/>
</dbReference>
<proteinExistence type="predicted"/>
<feature type="region of interest" description="Disordered" evidence="1">
    <location>
        <begin position="1206"/>
        <end position="1226"/>
    </location>
</feature>
<dbReference type="Proteomes" id="UP001515480">
    <property type="component" value="Unassembled WGS sequence"/>
</dbReference>
<dbReference type="Pfam" id="PF06367">
    <property type="entry name" value="Drf_FH3"/>
    <property type="match status" value="1"/>
</dbReference>
<dbReference type="Gene3D" id="1.20.58.2220">
    <property type="entry name" value="Formin, FH2 domain"/>
    <property type="match status" value="1"/>
</dbReference>
<dbReference type="SMART" id="SM00233">
    <property type="entry name" value="PH"/>
    <property type="match status" value="1"/>
</dbReference>
<dbReference type="InterPro" id="IPR001849">
    <property type="entry name" value="PH_domain"/>
</dbReference>
<dbReference type="InterPro" id="IPR015425">
    <property type="entry name" value="FH2_Formin"/>
</dbReference>
<dbReference type="Gene3D" id="2.30.29.30">
    <property type="entry name" value="Pleckstrin-homology domain (PH domain)/Phosphotyrosine-binding domain (PTB)"/>
    <property type="match status" value="1"/>
</dbReference>
<dbReference type="SUPFAM" id="SSF101447">
    <property type="entry name" value="Formin homology 2 domain (FH2 domain)"/>
    <property type="match status" value="1"/>
</dbReference>
<feature type="domain" description="FH2" evidence="4">
    <location>
        <begin position="767"/>
        <end position="1162"/>
    </location>
</feature>
<dbReference type="SUPFAM" id="SSF50729">
    <property type="entry name" value="PH domain-like"/>
    <property type="match status" value="1"/>
</dbReference>
<dbReference type="SMART" id="SM00498">
    <property type="entry name" value="FH2"/>
    <property type="match status" value="1"/>
</dbReference>
<dbReference type="InterPro" id="IPR014768">
    <property type="entry name" value="GBD/FH3_dom"/>
</dbReference>
<dbReference type="Pfam" id="PF06371">
    <property type="entry name" value="Drf_GBD"/>
    <property type="match status" value="1"/>
</dbReference>
<dbReference type="InterPro" id="IPR010473">
    <property type="entry name" value="GTPase-bd"/>
</dbReference>
<dbReference type="CDD" id="cd00821">
    <property type="entry name" value="PH"/>
    <property type="match status" value="1"/>
</dbReference>
<evidence type="ECO:0000259" key="4">
    <source>
        <dbReference type="PROSITE" id="PS51444"/>
    </source>
</evidence>
<dbReference type="SMART" id="SM01139">
    <property type="entry name" value="Drf_FH3"/>
    <property type="match status" value="1"/>
</dbReference>
<evidence type="ECO:0000256" key="1">
    <source>
        <dbReference type="SAM" id="MobiDB-lite"/>
    </source>
</evidence>